<dbReference type="Gene3D" id="1.10.10.10">
    <property type="entry name" value="Winged helix-like DNA-binding domain superfamily/Winged helix DNA-binding domain"/>
    <property type="match status" value="1"/>
</dbReference>
<dbReference type="GO" id="GO:0003730">
    <property type="term" value="F:mRNA 3'-UTR binding"/>
    <property type="evidence" value="ECO:0007669"/>
    <property type="project" value="TreeGrafter"/>
</dbReference>
<evidence type="ECO:0000313" key="7">
    <source>
        <dbReference type="Proteomes" id="UP001356427"/>
    </source>
</evidence>
<feature type="compositionally biased region" description="Low complexity" evidence="4">
    <location>
        <begin position="286"/>
        <end position="314"/>
    </location>
</feature>
<feature type="compositionally biased region" description="Low complexity" evidence="4">
    <location>
        <begin position="338"/>
        <end position="356"/>
    </location>
</feature>
<dbReference type="PANTHER" id="PTHR22792:SF43">
    <property type="entry name" value="LA-RELATED PROTEIN 4B"/>
    <property type="match status" value="1"/>
</dbReference>
<reference evidence="6 7" key="1">
    <citation type="submission" date="2021-04" db="EMBL/GenBank/DDBJ databases">
        <authorList>
            <person name="De Guttry C."/>
            <person name="Zahm M."/>
            <person name="Klopp C."/>
            <person name="Cabau C."/>
            <person name="Louis A."/>
            <person name="Berthelot C."/>
            <person name="Parey E."/>
            <person name="Roest Crollius H."/>
            <person name="Montfort J."/>
            <person name="Robinson-Rechavi M."/>
            <person name="Bucao C."/>
            <person name="Bouchez O."/>
            <person name="Gislard M."/>
            <person name="Lluch J."/>
            <person name="Milhes M."/>
            <person name="Lampietro C."/>
            <person name="Lopez Roques C."/>
            <person name="Donnadieu C."/>
            <person name="Braasch I."/>
            <person name="Desvignes T."/>
            <person name="Postlethwait J."/>
            <person name="Bobe J."/>
            <person name="Wedekind C."/>
            <person name="Guiguen Y."/>
        </authorList>
    </citation>
    <scope>NUCLEOTIDE SEQUENCE [LARGE SCALE GENOMIC DNA]</scope>
    <source>
        <strain evidence="6">Cs_M1</strain>
        <tissue evidence="6">Blood</tissue>
    </source>
</reference>
<dbReference type="GO" id="GO:0005829">
    <property type="term" value="C:cytosol"/>
    <property type="evidence" value="ECO:0007669"/>
    <property type="project" value="TreeGrafter"/>
</dbReference>
<dbReference type="PANTHER" id="PTHR22792">
    <property type="entry name" value="LUPUS LA PROTEIN-RELATED"/>
    <property type="match status" value="1"/>
</dbReference>
<dbReference type="PROSITE" id="PS50961">
    <property type="entry name" value="HTH_LA"/>
    <property type="match status" value="1"/>
</dbReference>
<organism evidence="6 7">
    <name type="scientific">Coregonus suidteri</name>
    <dbReference type="NCBI Taxonomy" id="861788"/>
    <lineage>
        <taxon>Eukaryota</taxon>
        <taxon>Metazoa</taxon>
        <taxon>Chordata</taxon>
        <taxon>Craniata</taxon>
        <taxon>Vertebrata</taxon>
        <taxon>Euteleostomi</taxon>
        <taxon>Actinopterygii</taxon>
        <taxon>Neopterygii</taxon>
        <taxon>Teleostei</taxon>
        <taxon>Protacanthopterygii</taxon>
        <taxon>Salmoniformes</taxon>
        <taxon>Salmonidae</taxon>
        <taxon>Coregoninae</taxon>
        <taxon>Coregonus</taxon>
    </lineage>
</organism>
<feature type="compositionally biased region" description="Pro residues" evidence="4">
    <location>
        <begin position="315"/>
        <end position="337"/>
    </location>
</feature>
<feature type="compositionally biased region" description="Pro residues" evidence="4">
    <location>
        <begin position="425"/>
        <end position="457"/>
    </location>
</feature>
<gene>
    <name evidence="6" type="ORF">J4Q44_G00296200</name>
</gene>
<feature type="region of interest" description="Disordered" evidence="4">
    <location>
        <begin position="1140"/>
        <end position="1264"/>
    </location>
</feature>
<feature type="compositionally biased region" description="Pro residues" evidence="4">
    <location>
        <begin position="357"/>
        <end position="375"/>
    </location>
</feature>
<dbReference type="GO" id="GO:0045727">
    <property type="term" value="P:positive regulation of translation"/>
    <property type="evidence" value="ECO:0007669"/>
    <property type="project" value="TreeGrafter"/>
</dbReference>
<feature type="region of interest" description="Disordered" evidence="4">
    <location>
        <begin position="560"/>
        <end position="608"/>
    </location>
</feature>
<feature type="compositionally biased region" description="Polar residues" evidence="4">
    <location>
        <begin position="228"/>
        <end position="241"/>
    </location>
</feature>
<feature type="region of interest" description="Disordered" evidence="4">
    <location>
        <begin position="218"/>
        <end position="462"/>
    </location>
</feature>
<feature type="compositionally biased region" description="Basic and acidic residues" evidence="4">
    <location>
        <begin position="242"/>
        <end position="254"/>
    </location>
</feature>
<comment type="caution">
    <text evidence="6">The sequence shown here is derived from an EMBL/GenBank/DDBJ whole genome shotgun (WGS) entry which is preliminary data.</text>
</comment>
<dbReference type="GO" id="GO:0010494">
    <property type="term" value="C:cytoplasmic stress granule"/>
    <property type="evidence" value="ECO:0007669"/>
    <property type="project" value="TreeGrafter"/>
</dbReference>
<proteinExistence type="predicted"/>
<dbReference type="Proteomes" id="UP001356427">
    <property type="component" value="Unassembled WGS sequence"/>
</dbReference>
<name>A0AAN8QS74_9TELE</name>
<keyword evidence="1" id="KW-0597">Phosphoprotein</keyword>
<evidence type="ECO:0000256" key="2">
    <source>
        <dbReference type="ARBA" id="ARBA00022884"/>
    </source>
</evidence>
<feature type="compositionally biased region" description="Pro residues" evidence="4">
    <location>
        <begin position="259"/>
        <end position="285"/>
    </location>
</feature>
<accession>A0AAN8QS74</accession>
<dbReference type="InterPro" id="IPR045180">
    <property type="entry name" value="La_dom_prot"/>
</dbReference>
<dbReference type="Pfam" id="PF26088">
    <property type="entry name" value="RRM_LARP4"/>
    <property type="match status" value="1"/>
</dbReference>
<dbReference type="EMBL" id="JAGTTL010000028">
    <property type="protein sequence ID" value="KAK6299587.1"/>
    <property type="molecule type" value="Genomic_DNA"/>
</dbReference>
<feature type="region of interest" description="Disordered" evidence="4">
    <location>
        <begin position="1282"/>
        <end position="1362"/>
    </location>
</feature>
<protein>
    <recommendedName>
        <fullName evidence="5">HTH La-type RNA-binding domain-containing protein</fullName>
    </recommendedName>
</protein>
<evidence type="ECO:0000259" key="5">
    <source>
        <dbReference type="PROSITE" id="PS50961"/>
    </source>
</evidence>
<dbReference type="InterPro" id="IPR006630">
    <property type="entry name" value="La_HTH"/>
</dbReference>
<evidence type="ECO:0000256" key="1">
    <source>
        <dbReference type="ARBA" id="ARBA00022553"/>
    </source>
</evidence>
<evidence type="ECO:0000313" key="6">
    <source>
        <dbReference type="EMBL" id="KAK6299587.1"/>
    </source>
</evidence>
<dbReference type="InterPro" id="IPR036390">
    <property type="entry name" value="WH_DNA-bd_sf"/>
</dbReference>
<feature type="compositionally biased region" description="Low complexity" evidence="4">
    <location>
        <begin position="1296"/>
        <end position="1307"/>
    </location>
</feature>
<feature type="compositionally biased region" description="Basic and acidic residues" evidence="4">
    <location>
        <begin position="1155"/>
        <end position="1164"/>
    </location>
</feature>
<keyword evidence="2 3" id="KW-0694">RNA-binding</keyword>
<feature type="region of interest" description="Disordered" evidence="4">
    <location>
        <begin position="184"/>
        <end position="206"/>
    </location>
</feature>
<dbReference type="SUPFAM" id="SSF46785">
    <property type="entry name" value="Winged helix' DNA-binding domain"/>
    <property type="match status" value="1"/>
</dbReference>
<evidence type="ECO:0000256" key="4">
    <source>
        <dbReference type="SAM" id="MobiDB-lite"/>
    </source>
</evidence>
<dbReference type="InterPro" id="IPR036388">
    <property type="entry name" value="WH-like_DNA-bd_sf"/>
</dbReference>
<feature type="compositionally biased region" description="Pro residues" evidence="4">
    <location>
        <begin position="385"/>
        <end position="415"/>
    </location>
</feature>
<dbReference type="Pfam" id="PF05383">
    <property type="entry name" value="La"/>
    <property type="match status" value="1"/>
</dbReference>
<dbReference type="InterPro" id="IPR058699">
    <property type="entry name" value="RRM_LARP4/4B"/>
</dbReference>
<evidence type="ECO:0000256" key="3">
    <source>
        <dbReference type="PROSITE-ProRule" id="PRU00332"/>
    </source>
</evidence>
<feature type="domain" description="HTH La-type RNA-binding" evidence="5">
    <location>
        <begin position="903"/>
        <end position="992"/>
    </location>
</feature>
<sequence length="1406" mass="150587">MKNTMENTPKQKMKKIENLARQMENTMQNPASQRIENTVENPESNKIENTVESPVRQRIAENAVLRATWFSQNLEPGQEETEGWGTPLVGTSPTHQLYDVRAAGDYLNLVAEEEEDEEELCVVRATLGRGFRARAQSFYSIFEFTAIDQSQTLEPTGFDQSYGEPPVAPALLDLLWRSNEDHQALRQDSPIAPGDARTPPLTGDITAPDILELTSRQEESVCVKKSGPMSTVKTVDSSQNRENAKKDLNLHDTHNSIPNPSPGSSPIPNPSPGSRPIPNPSPGSSPIPNASPGSSPIPNASPGSSPIPNASPGSGPIPNPSPGSSPIPNPNPSPGSSPIPNASPGSSPIPNASPGSGPIPNPSPGSSPIPNPSPGSSPIANPSPGSGPIPNPSPGSSPIPNPSPGSSPIPNPSPGSSPIANPSPGSGPIPNPSPGSSPIPNPSPGSSPIPNPSPGSSPIPNSSPLLGAVYGAICGEEMEGPEVYQAVSVSVTCERLRGETEEETILSRTVETTVTEVSPVSTLSSLSTLYPVYAVSLPMDFTVHSFKSDLRAVDMEHEAGTKPDQYDTTSDSNAKPDQNITHGHAGRPDGDYVKPTGNNRSPADDSELTDWRVQAEVIGGRSAGTEKKPKTSVEQKHWQEMAAITYHPTRGSGPFEEPLTFGYHSDYCSAVNYPGDDATTADSYFLVVEHDQIDVYASTPSYQIQFLGQRSLPVTTETGTVGVRGQTKEGGMMDMVSELLGEEVDPTLSGLYPSPWAHLGPGLEEGCGGWAQGMECCEEEQPPSSMALLGASAYTTYSTLLPQDSCLWEWHSHYQPESTPVSELNPNAQVWANHTLSLDPSGPVYTDALQSWLAVPSHLDNQEGYEQGYDLEEVGEAQLEPSGVEFPVVTMGNPSASGLVQDSCVSEELMAELKTSLESCMSRENLANDLYLVSQMDSDQYVPIATLANLDHIKKLCTDLELISDILKSLPLVEVAECGQKVRPNQGRCIVILREVPETTPPEEVKALFACESLPRIQRCEFAQNDNWFITFHTEADAQQAFQYLREEVRTFQGKPIKARIKAKVMAVTSYAPKNGYKPCPMDPCTNQQPYSPYYAPATFHQPLPQLYTMTNQSLAAMAGYTDPAMQMASFSGFMDGFPGGPSFKLSPSHRHSRGQQDQRRRSGDSGPGLLDDPPFFPECGLIGCVPGPPRQGRPRLPGNRCREGEGGRRGGRGGSGSSPSTDRGRRGPIGQRKRRDDKYTRGPPQSPSHSLSPRLELDPNSFPPLLLATASTATVTTATNIHKATNNHKSPVRDSSTSQPTTVTSQDLQPITALPQKTLPLEKLKETVASPKRTTAARPTAKEPLQTTKENGPAAESKKPSYAEICQRIRANQMLAAKATDHTPLGAGIVPAYPSQAPDPAQLSR</sequence>
<keyword evidence="7" id="KW-1185">Reference proteome</keyword>
<dbReference type="SMART" id="SM00715">
    <property type="entry name" value="LA"/>
    <property type="match status" value="1"/>
</dbReference>
<feature type="compositionally biased region" description="Polar residues" evidence="4">
    <location>
        <begin position="566"/>
        <end position="581"/>
    </location>
</feature>